<dbReference type="SUPFAM" id="SSF48371">
    <property type="entry name" value="ARM repeat"/>
    <property type="match status" value="1"/>
</dbReference>
<feature type="transmembrane region" description="Helical" evidence="9">
    <location>
        <begin position="624"/>
        <end position="647"/>
    </location>
</feature>
<evidence type="ECO:0000256" key="2">
    <source>
        <dbReference type="ARBA" id="ARBA00007797"/>
    </source>
</evidence>
<dbReference type="InterPro" id="IPR016903">
    <property type="entry name" value="Nucleolar_cplx-assoc_3"/>
</dbReference>
<evidence type="ECO:0000256" key="8">
    <source>
        <dbReference type="SAM" id="MobiDB-lite"/>
    </source>
</evidence>
<dbReference type="GO" id="GO:0006270">
    <property type="term" value="P:DNA replication initiation"/>
    <property type="evidence" value="ECO:0007669"/>
    <property type="project" value="TreeGrafter"/>
</dbReference>
<dbReference type="Pfam" id="PF03914">
    <property type="entry name" value="CBF"/>
    <property type="match status" value="1"/>
</dbReference>
<accession>A0A0B2VNK8</accession>
<feature type="compositionally biased region" description="Basic and acidic residues" evidence="8">
    <location>
        <begin position="167"/>
        <end position="182"/>
    </location>
</feature>
<dbReference type="InterPro" id="IPR011501">
    <property type="entry name" value="Noc3_N"/>
</dbReference>
<dbReference type="OrthoDB" id="10263597at2759"/>
<evidence type="ECO:0000259" key="11">
    <source>
        <dbReference type="Pfam" id="PF07540"/>
    </source>
</evidence>
<dbReference type="Pfam" id="PF07540">
    <property type="entry name" value="NOC3p"/>
    <property type="match status" value="1"/>
</dbReference>
<comment type="similarity">
    <text evidence="2">Belongs to the CBF/MAK21 family.</text>
</comment>
<evidence type="ECO:0000313" key="13">
    <source>
        <dbReference type="Proteomes" id="UP000031036"/>
    </source>
</evidence>
<keyword evidence="13" id="KW-1185">Reference proteome</keyword>
<dbReference type="GO" id="GO:0005730">
    <property type="term" value="C:nucleolus"/>
    <property type="evidence" value="ECO:0007669"/>
    <property type="project" value="UniProtKB-SubCell"/>
</dbReference>
<dbReference type="STRING" id="6265.A0A0B2VNK8"/>
<reference evidence="12 13" key="1">
    <citation type="submission" date="2014-11" db="EMBL/GenBank/DDBJ databases">
        <title>Genetic blueprint of the zoonotic pathogen Toxocara canis.</title>
        <authorList>
            <person name="Zhu X.-Q."/>
            <person name="Korhonen P.K."/>
            <person name="Cai H."/>
            <person name="Young N.D."/>
            <person name="Nejsum P."/>
            <person name="von Samson-Himmelstjerna G."/>
            <person name="Boag P.R."/>
            <person name="Tan P."/>
            <person name="Li Q."/>
            <person name="Min J."/>
            <person name="Yang Y."/>
            <person name="Wang X."/>
            <person name="Fang X."/>
            <person name="Hall R.S."/>
            <person name="Hofmann A."/>
            <person name="Sternberg P.W."/>
            <person name="Jex A.R."/>
            <person name="Gasser R.B."/>
        </authorList>
    </citation>
    <scope>NUCLEOTIDE SEQUENCE [LARGE SCALE GENOMIC DNA]</scope>
    <source>
        <strain evidence="12">PN_DK_2014</strain>
    </source>
</reference>
<dbReference type="Proteomes" id="UP000031036">
    <property type="component" value="Unassembled WGS sequence"/>
</dbReference>
<keyword evidence="9" id="KW-1133">Transmembrane helix</keyword>
<evidence type="ECO:0000256" key="4">
    <source>
        <dbReference type="ARBA" id="ARBA00023242"/>
    </source>
</evidence>
<organism evidence="12 13">
    <name type="scientific">Toxocara canis</name>
    <name type="common">Canine roundworm</name>
    <dbReference type="NCBI Taxonomy" id="6265"/>
    <lineage>
        <taxon>Eukaryota</taxon>
        <taxon>Metazoa</taxon>
        <taxon>Ecdysozoa</taxon>
        <taxon>Nematoda</taxon>
        <taxon>Chromadorea</taxon>
        <taxon>Rhabditida</taxon>
        <taxon>Spirurina</taxon>
        <taxon>Ascaridomorpha</taxon>
        <taxon>Ascaridoidea</taxon>
        <taxon>Toxocaridae</taxon>
        <taxon>Toxocara</taxon>
    </lineage>
</organism>
<evidence type="ECO:0000256" key="9">
    <source>
        <dbReference type="SAM" id="Phobius"/>
    </source>
</evidence>
<dbReference type="InterPro" id="IPR016024">
    <property type="entry name" value="ARM-type_fold"/>
</dbReference>
<gene>
    <name evidence="12" type="ORF">Tcan_14239</name>
</gene>
<feature type="domain" description="Nucleolar complex-associated protein 3 N-terminal" evidence="11">
    <location>
        <begin position="204"/>
        <end position="300"/>
    </location>
</feature>
<dbReference type="EMBL" id="JPKZ01001280">
    <property type="protein sequence ID" value="KHN82949.1"/>
    <property type="molecule type" value="Genomic_DNA"/>
</dbReference>
<feature type="region of interest" description="Disordered" evidence="8">
    <location>
        <begin position="1"/>
        <end position="29"/>
    </location>
</feature>
<keyword evidence="9" id="KW-0812">Transmembrane</keyword>
<evidence type="ECO:0000259" key="10">
    <source>
        <dbReference type="Pfam" id="PF03914"/>
    </source>
</evidence>
<feature type="coiled-coil region" evidence="7">
    <location>
        <begin position="444"/>
        <end position="471"/>
    </location>
</feature>
<dbReference type="PANTHER" id="PTHR14428:SF5">
    <property type="entry name" value="NUCLEOLAR COMPLEX PROTEIN 3 HOMOLOG"/>
    <property type="match status" value="1"/>
</dbReference>
<evidence type="ECO:0000313" key="12">
    <source>
        <dbReference type="EMBL" id="KHN82949.1"/>
    </source>
</evidence>
<sequence length="779" mass="88792">MPMSGIVLPSQMVSRGKTSNAKRKQTKKVVDKLKKLRKKGKLKRHVMNAYRQINAKKYAGSRQKAKHIEEDWQYDREMKLANEENDDIVPLDMISADIDWEKSAFARKVATSHKEEEDTEASDNLELKKRRFQGEPADDVHELLPIKVNGNLLRRSRKASEEFPSNEGKDNRSDEQTDQWKEEDLSGLNAAQLLKKRAELIESAKEEISGCAYALLAQPQLEIHRLRTLLRMCKGEEVHSLVRESVQKLAIVSTAQVFIDIIPGYSIRRMSEEEQSQKLKKETKKLRNFESALLRYYSKYLQFLEKNVMKLLPKKNVALSNENTFTYTLGMVSLRSLCELLTSSPHFNFSRDIISLLVRLSTSKHEAVVDECCEALSRLFASDVTLQHCACGAGAIAAIVKEKKCDVSPKILSTFLKMNIKEVDRGERNTKKQRLLGKRFKLAKERQSKSKAKYAKQLKKLEADLKEVEASESLSKKLKYATEAMKHIFVTYFRVIKHLPTSSLLEPVLEGLSKFAHLLNVEFFDDIFAALQTLVEQQHMRVLDSLHCMHAVFVMLSGEGLAINVDPFRFYKSMYRIMTSVPFEKRIEMREREVVVMLRTLDLMVNARRKQVALCRVAALTKRLLAVSFFLPVNCVVAILAAIRTFYISHPRLQCMLASDEEAATSGLFKADIDDPDCCNALSSTIIAETDLLSKHPDPLIVQLVKNLRAGVPSSGAARLSADISTVKPYEWVERLRRQEADIEPHFYGQISLFCKKRMVQLSSKNLQGVVIDWLTSVS</sequence>
<protein>
    <recommendedName>
        <fullName evidence="6">NOC3-like protein</fullName>
    </recommendedName>
    <alternativeName>
        <fullName evidence="5">Nucleolar complex-associated protein 3-like protein</fullName>
    </alternativeName>
</protein>
<feature type="domain" description="CCAAT-binding factor" evidence="10">
    <location>
        <begin position="545"/>
        <end position="703"/>
    </location>
</feature>
<dbReference type="InterPro" id="IPR005612">
    <property type="entry name" value="CCAAT-binding_factor"/>
</dbReference>
<dbReference type="OMA" id="FGNMANF"/>
<feature type="region of interest" description="Disordered" evidence="8">
    <location>
        <begin position="155"/>
        <end position="182"/>
    </location>
</feature>
<dbReference type="PANTHER" id="PTHR14428">
    <property type="entry name" value="NUCLEOLAR COMPLEX PROTEIN 3"/>
    <property type="match status" value="1"/>
</dbReference>
<evidence type="ECO:0000256" key="1">
    <source>
        <dbReference type="ARBA" id="ARBA00004604"/>
    </source>
</evidence>
<dbReference type="GO" id="GO:0003682">
    <property type="term" value="F:chromatin binding"/>
    <property type="evidence" value="ECO:0007669"/>
    <property type="project" value="TreeGrafter"/>
</dbReference>
<evidence type="ECO:0000256" key="6">
    <source>
        <dbReference type="ARBA" id="ARBA00032937"/>
    </source>
</evidence>
<dbReference type="InterPro" id="IPR011989">
    <property type="entry name" value="ARM-like"/>
</dbReference>
<keyword evidence="3 7" id="KW-0175">Coiled coil</keyword>
<evidence type="ECO:0000256" key="7">
    <source>
        <dbReference type="SAM" id="Coils"/>
    </source>
</evidence>
<dbReference type="AlphaFoldDB" id="A0A0B2VNK8"/>
<evidence type="ECO:0000256" key="5">
    <source>
        <dbReference type="ARBA" id="ARBA00032701"/>
    </source>
</evidence>
<dbReference type="Gene3D" id="1.25.10.10">
    <property type="entry name" value="Leucine-rich Repeat Variant"/>
    <property type="match status" value="1"/>
</dbReference>
<comment type="subcellular location">
    <subcellularLocation>
        <location evidence="1">Nucleus</location>
        <location evidence="1">Nucleolus</location>
    </subcellularLocation>
</comment>
<proteinExistence type="inferred from homology"/>
<comment type="caution">
    <text evidence="12">The sequence shown here is derived from an EMBL/GenBank/DDBJ whole genome shotgun (WGS) entry which is preliminary data.</text>
</comment>
<name>A0A0B2VNK8_TOXCA</name>
<keyword evidence="9" id="KW-0472">Membrane</keyword>
<evidence type="ECO:0000256" key="3">
    <source>
        <dbReference type="ARBA" id="ARBA00023054"/>
    </source>
</evidence>
<keyword evidence="4" id="KW-0539">Nucleus</keyword>